<dbReference type="AlphaFoldDB" id="A0AAQ3X5J5"/>
<protein>
    <recommendedName>
        <fullName evidence="7">NAC domain-containing protein</fullName>
    </recommendedName>
</protein>
<accession>A0AAQ3X5J5</accession>
<evidence type="ECO:0000256" key="5">
    <source>
        <dbReference type="SAM" id="MobiDB-lite"/>
    </source>
</evidence>
<feature type="region of interest" description="Disordered" evidence="5">
    <location>
        <begin position="205"/>
        <end position="326"/>
    </location>
</feature>
<keyword evidence="1" id="KW-0805">Transcription regulation</keyword>
<organism evidence="8 9">
    <name type="scientific">Paspalum notatum var. saurae</name>
    <dbReference type="NCBI Taxonomy" id="547442"/>
    <lineage>
        <taxon>Eukaryota</taxon>
        <taxon>Viridiplantae</taxon>
        <taxon>Streptophyta</taxon>
        <taxon>Embryophyta</taxon>
        <taxon>Tracheophyta</taxon>
        <taxon>Spermatophyta</taxon>
        <taxon>Magnoliopsida</taxon>
        <taxon>Liliopsida</taxon>
        <taxon>Poales</taxon>
        <taxon>Poaceae</taxon>
        <taxon>PACMAD clade</taxon>
        <taxon>Panicoideae</taxon>
        <taxon>Andropogonodae</taxon>
        <taxon>Paspaleae</taxon>
        <taxon>Paspalinae</taxon>
        <taxon>Paspalum</taxon>
    </lineage>
</organism>
<keyword evidence="4" id="KW-0539">Nucleus</keyword>
<dbReference type="Pfam" id="PF02365">
    <property type="entry name" value="NAM"/>
    <property type="match status" value="1"/>
</dbReference>
<keyword evidence="6" id="KW-0732">Signal</keyword>
<dbReference type="Gene3D" id="2.170.150.80">
    <property type="entry name" value="NAC domain"/>
    <property type="match status" value="1"/>
</dbReference>
<feature type="chain" id="PRO_5042954135" description="NAC domain-containing protein" evidence="6">
    <location>
        <begin position="20"/>
        <end position="326"/>
    </location>
</feature>
<dbReference type="PANTHER" id="PTHR31079:SF25">
    <property type="entry name" value="NAC DOMAIN TRANSCRIPTION FACTOR SUPERFAMILY PROTEIN-RELATED"/>
    <property type="match status" value="1"/>
</dbReference>
<dbReference type="SUPFAM" id="SSF101941">
    <property type="entry name" value="NAC domain"/>
    <property type="match status" value="1"/>
</dbReference>
<keyword evidence="2" id="KW-0238">DNA-binding</keyword>
<name>A0AAQ3X5J5_PASNO</name>
<evidence type="ECO:0000256" key="2">
    <source>
        <dbReference type="ARBA" id="ARBA00023125"/>
    </source>
</evidence>
<dbReference type="InterPro" id="IPR036093">
    <property type="entry name" value="NAC_dom_sf"/>
</dbReference>
<proteinExistence type="predicted"/>
<keyword evidence="3" id="KW-0804">Transcription</keyword>
<dbReference type="GO" id="GO:0003700">
    <property type="term" value="F:DNA-binding transcription factor activity"/>
    <property type="evidence" value="ECO:0007669"/>
    <property type="project" value="InterPro"/>
</dbReference>
<reference evidence="8 9" key="1">
    <citation type="submission" date="2024-02" db="EMBL/GenBank/DDBJ databases">
        <title>High-quality chromosome-scale genome assembly of Pensacola bahiagrass (Paspalum notatum Flugge var. saurae).</title>
        <authorList>
            <person name="Vega J.M."/>
            <person name="Podio M."/>
            <person name="Orjuela J."/>
            <person name="Siena L.A."/>
            <person name="Pessino S.C."/>
            <person name="Combes M.C."/>
            <person name="Mariac C."/>
            <person name="Albertini E."/>
            <person name="Pupilli F."/>
            <person name="Ortiz J.P.A."/>
            <person name="Leblanc O."/>
        </authorList>
    </citation>
    <scope>NUCLEOTIDE SEQUENCE [LARGE SCALE GENOMIC DNA]</scope>
    <source>
        <strain evidence="8">R1</strain>
        <tissue evidence="8">Leaf</tissue>
    </source>
</reference>
<evidence type="ECO:0000259" key="7">
    <source>
        <dbReference type="PROSITE" id="PS51005"/>
    </source>
</evidence>
<evidence type="ECO:0000256" key="4">
    <source>
        <dbReference type="ARBA" id="ARBA00023242"/>
    </source>
</evidence>
<dbReference type="PANTHER" id="PTHR31079">
    <property type="entry name" value="NAC DOMAIN-CONTAINING PROTEIN 73"/>
    <property type="match status" value="1"/>
</dbReference>
<sequence>MSDRVLCFLFSLLVSLVWPALPAGVKFDPSDLELLQHLEDKSNLPSSMSHAPIDYFVPTIEKSEGICYTHPQNLPGIKMDGSSLHFFYRVSNAYGCGHRKRRKISSGDDDVVYNKDFRWHKTGVTKSICDADGVHKGWKKILVLHRGSKIPGGKIVKENWVMYQYHLGEDKDEMDGEFVVSKVFYQSASKKNDKSETSDGIEEFAASASKIDPRTPKTDPPQPRRLNNSPCNTEHEQHDPIQVDQEEEECGTSSYQMKVEAPESPPAVMHLDLPASEVPMQLADDPDEGHEAPQPVDGSNMDLFDGLSDLDTRPCLGTLSDGISLA</sequence>
<feature type="non-terminal residue" evidence="8">
    <location>
        <position position="1"/>
    </location>
</feature>
<evidence type="ECO:0000256" key="1">
    <source>
        <dbReference type="ARBA" id="ARBA00023015"/>
    </source>
</evidence>
<evidence type="ECO:0000256" key="6">
    <source>
        <dbReference type="SAM" id="SignalP"/>
    </source>
</evidence>
<feature type="signal peptide" evidence="6">
    <location>
        <begin position="1"/>
        <end position="19"/>
    </location>
</feature>
<dbReference type="InterPro" id="IPR003441">
    <property type="entry name" value="NAC-dom"/>
</dbReference>
<evidence type="ECO:0000313" key="9">
    <source>
        <dbReference type="Proteomes" id="UP001341281"/>
    </source>
</evidence>
<evidence type="ECO:0000313" key="8">
    <source>
        <dbReference type="EMBL" id="WVZ86127.1"/>
    </source>
</evidence>
<dbReference type="InterPro" id="IPR044799">
    <property type="entry name" value="SOG1-like"/>
</dbReference>
<feature type="domain" description="NAC" evidence="7">
    <location>
        <begin position="21"/>
        <end position="186"/>
    </location>
</feature>
<dbReference type="PROSITE" id="PS51005">
    <property type="entry name" value="NAC"/>
    <property type="match status" value="1"/>
</dbReference>
<evidence type="ECO:0000256" key="3">
    <source>
        <dbReference type="ARBA" id="ARBA00023163"/>
    </source>
</evidence>
<dbReference type="EMBL" id="CP144751">
    <property type="protein sequence ID" value="WVZ86127.1"/>
    <property type="molecule type" value="Genomic_DNA"/>
</dbReference>
<keyword evidence="9" id="KW-1185">Reference proteome</keyword>
<dbReference type="GO" id="GO:0005634">
    <property type="term" value="C:nucleus"/>
    <property type="evidence" value="ECO:0007669"/>
    <property type="project" value="TreeGrafter"/>
</dbReference>
<dbReference type="Proteomes" id="UP001341281">
    <property type="component" value="Chromosome 07"/>
</dbReference>
<dbReference type="GO" id="GO:0000976">
    <property type="term" value="F:transcription cis-regulatory region binding"/>
    <property type="evidence" value="ECO:0007669"/>
    <property type="project" value="TreeGrafter"/>
</dbReference>
<gene>
    <name evidence="8" type="ORF">U9M48_032960</name>
</gene>